<dbReference type="InterPro" id="IPR029063">
    <property type="entry name" value="SAM-dependent_MTases_sf"/>
</dbReference>
<dbReference type="EMBL" id="FUYR01000002">
    <property type="protein sequence ID" value="SKB76657.1"/>
    <property type="molecule type" value="Genomic_DNA"/>
</dbReference>
<sequence length="249" mass="28301">MAALFPEILSEFYQLAKQQYKFMQLVPVLEERVKLQNQFRYIHKKVDCPHNESHVLSFINEMLGFNDTAGGCFVEAGAYKGGSSSKLSIIANKLNKKLFVFDSFEGLPKNDENHLKTINGSSIEGWFDETKFCGSLDEVKGNIEKYGEIQSCIFNKGWFEDTMPGFKERILAAYIDVDLASSTKTCLKYFYPLLVPGGVICSQDGDFPLVIDAIDDNEFWREELGIEKPKIEGLRKNKIIKIRKPINAD</sequence>
<accession>A0A1T5DY80</accession>
<proteinExistence type="predicted"/>
<dbReference type="PANTHER" id="PTHR40036:SF1">
    <property type="entry name" value="MACROCIN O-METHYLTRANSFERASE"/>
    <property type="match status" value="1"/>
</dbReference>
<gene>
    <name evidence="1" type="ORF">SAMN05661099_2737</name>
</gene>
<dbReference type="PANTHER" id="PTHR40036">
    <property type="entry name" value="MACROCIN O-METHYLTRANSFERASE"/>
    <property type="match status" value="1"/>
</dbReference>
<dbReference type="GO" id="GO:0032259">
    <property type="term" value="P:methylation"/>
    <property type="evidence" value="ECO:0007669"/>
    <property type="project" value="UniProtKB-KW"/>
</dbReference>
<keyword evidence="2" id="KW-1185">Reference proteome</keyword>
<name>A0A1T5DY80_9SPHI</name>
<keyword evidence="1" id="KW-0808">Transferase</keyword>
<dbReference type="Gene3D" id="3.40.50.150">
    <property type="entry name" value="Vaccinia Virus protein VP39"/>
    <property type="match status" value="1"/>
</dbReference>
<keyword evidence="1" id="KW-0489">Methyltransferase</keyword>
<evidence type="ECO:0000313" key="1">
    <source>
        <dbReference type="EMBL" id="SKB76657.1"/>
    </source>
</evidence>
<organism evidence="1 2">
    <name type="scientific">Daejeonella lutea</name>
    <dbReference type="NCBI Taxonomy" id="572036"/>
    <lineage>
        <taxon>Bacteria</taxon>
        <taxon>Pseudomonadati</taxon>
        <taxon>Bacteroidota</taxon>
        <taxon>Sphingobacteriia</taxon>
        <taxon>Sphingobacteriales</taxon>
        <taxon>Sphingobacteriaceae</taxon>
        <taxon>Daejeonella</taxon>
    </lineage>
</organism>
<dbReference type="OrthoDB" id="9811332at2"/>
<dbReference type="GO" id="GO:0008168">
    <property type="term" value="F:methyltransferase activity"/>
    <property type="evidence" value="ECO:0007669"/>
    <property type="project" value="UniProtKB-KW"/>
</dbReference>
<protein>
    <submittedName>
        <fullName evidence="1">O-methyltransferase</fullName>
    </submittedName>
</protein>
<dbReference type="Pfam" id="PF05711">
    <property type="entry name" value="TylF"/>
    <property type="match status" value="1"/>
</dbReference>
<evidence type="ECO:0000313" key="2">
    <source>
        <dbReference type="Proteomes" id="UP000189981"/>
    </source>
</evidence>
<dbReference type="AlphaFoldDB" id="A0A1T5DY80"/>
<reference evidence="2" key="1">
    <citation type="submission" date="2017-02" db="EMBL/GenBank/DDBJ databases">
        <authorList>
            <person name="Varghese N."/>
            <person name="Submissions S."/>
        </authorList>
    </citation>
    <scope>NUCLEOTIDE SEQUENCE [LARGE SCALE GENOMIC DNA]</scope>
    <source>
        <strain evidence="2">DSM 22385</strain>
    </source>
</reference>
<dbReference type="InterPro" id="IPR008884">
    <property type="entry name" value="TylF_MeTrfase"/>
</dbReference>
<dbReference type="Proteomes" id="UP000189981">
    <property type="component" value="Unassembled WGS sequence"/>
</dbReference>
<dbReference type="STRING" id="572036.SAMN05661099_2737"/>